<reference evidence="2" key="1">
    <citation type="submission" date="2022-03" db="EMBL/GenBank/DDBJ databases">
        <authorList>
            <person name="Lindestad O."/>
        </authorList>
    </citation>
    <scope>NUCLEOTIDE SEQUENCE</scope>
</reference>
<dbReference type="AlphaFoldDB" id="A0A8S4SDL6"/>
<feature type="region of interest" description="Disordered" evidence="1">
    <location>
        <begin position="47"/>
        <end position="72"/>
    </location>
</feature>
<name>A0A8S4SDL6_9NEOP</name>
<accession>A0A8S4SDL6</accession>
<comment type="caution">
    <text evidence="2">The sequence shown here is derived from an EMBL/GenBank/DDBJ whole genome shotgun (WGS) entry which is preliminary data.</text>
</comment>
<evidence type="ECO:0000256" key="1">
    <source>
        <dbReference type="SAM" id="MobiDB-lite"/>
    </source>
</evidence>
<evidence type="ECO:0000313" key="3">
    <source>
        <dbReference type="Proteomes" id="UP000838756"/>
    </source>
</evidence>
<proteinExistence type="predicted"/>
<dbReference type="Proteomes" id="UP000838756">
    <property type="component" value="Unassembled WGS sequence"/>
</dbReference>
<gene>
    <name evidence="2" type="primary">jg6844</name>
    <name evidence="2" type="ORF">PAEG_LOCUS22025</name>
</gene>
<evidence type="ECO:0000313" key="2">
    <source>
        <dbReference type="EMBL" id="CAH2250110.1"/>
    </source>
</evidence>
<protein>
    <submittedName>
        <fullName evidence="2">Jg6844 protein</fullName>
    </submittedName>
</protein>
<keyword evidence="3" id="KW-1185">Reference proteome</keyword>
<sequence length="72" mass="7885">MECRSSTSGHIKQAFVHPASTGASTVAATDKTKVHRSVRDRLRARAQPISSNLEHVPNSYANVPRISTKRKS</sequence>
<dbReference type="EMBL" id="CAKXAJ010026003">
    <property type="protein sequence ID" value="CAH2250110.1"/>
    <property type="molecule type" value="Genomic_DNA"/>
</dbReference>
<organism evidence="2 3">
    <name type="scientific">Pararge aegeria aegeria</name>
    <dbReference type="NCBI Taxonomy" id="348720"/>
    <lineage>
        <taxon>Eukaryota</taxon>
        <taxon>Metazoa</taxon>
        <taxon>Ecdysozoa</taxon>
        <taxon>Arthropoda</taxon>
        <taxon>Hexapoda</taxon>
        <taxon>Insecta</taxon>
        <taxon>Pterygota</taxon>
        <taxon>Neoptera</taxon>
        <taxon>Endopterygota</taxon>
        <taxon>Lepidoptera</taxon>
        <taxon>Glossata</taxon>
        <taxon>Ditrysia</taxon>
        <taxon>Papilionoidea</taxon>
        <taxon>Nymphalidae</taxon>
        <taxon>Satyrinae</taxon>
        <taxon>Satyrini</taxon>
        <taxon>Parargina</taxon>
        <taxon>Pararge</taxon>
    </lineage>
</organism>